<dbReference type="Proteomes" id="UP000628463">
    <property type="component" value="Unassembled WGS sequence"/>
</dbReference>
<gene>
    <name evidence="3" type="ORF">H8S01_12305</name>
</gene>
<dbReference type="RefSeq" id="WP_186837366.1">
    <property type="nucleotide sequence ID" value="NZ_JACOPD010000010.1"/>
</dbReference>
<comment type="caution">
    <text evidence="3">The sequence shown here is derived from an EMBL/GenBank/DDBJ whole genome shotgun (WGS) entry which is preliminary data.</text>
</comment>
<feature type="region of interest" description="Disordered" evidence="1">
    <location>
        <begin position="83"/>
        <end position="119"/>
    </location>
</feature>
<evidence type="ECO:0000256" key="1">
    <source>
        <dbReference type="SAM" id="MobiDB-lite"/>
    </source>
</evidence>
<accession>A0ABR7G4R0</accession>
<sequence>MNKVKYPDKKVIQQQICTIIDRSGMFDEQQDSQMFTEIKPVSRKHSYTRTAFKVVKAAAAAAAAVIVVTAVHGAATGIASKKQKALAPGGTRESEYTDNAAADSNADMQSDKNEGALKADRQYTSDEIAINKQDYLKYQKQISCILGSDNSTIAAQLSVVYPKIYHNKVSLNSADSLYQTIADTCHLKAMEKYSDIDMSENYIENPVNISYTSTYSVCEAAQDTVLSFSDKYVESAESFIAKDFTRKRITQVYGYNFDVENDKILTYEDIFENYDEAMNYISERVMNAGASQIEYLDDQTNTYTYYNMKKIISDNNWYIKDYEMVITVNGRQTQKAGGSSEYEVESPVQVSIDLDEFREKGIKFNNAYFNIH</sequence>
<dbReference type="EMBL" id="JACOPD010000010">
    <property type="protein sequence ID" value="MBC5681736.1"/>
    <property type="molecule type" value="Genomic_DNA"/>
</dbReference>
<organism evidence="3 4">
    <name type="scientific">Lachnospira hominis</name>
    <name type="common">ex Liu et al. 2021</name>
    <dbReference type="NCBI Taxonomy" id="2763051"/>
    <lineage>
        <taxon>Bacteria</taxon>
        <taxon>Bacillati</taxon>
        <taxon>Bacillota</taxon>
        <taxon>Clostridia</taxon>
        <taxon>Lachnospirales</taxon>
        <taxon>Lachnospiraceae</taxon>
        <taxon>Lachnospira</taxon>
    </lineage>
</organism>
<proteinExistence type="predicted"/>
<keyword evidence="2" id="KW-0812">Transmembrane</keyword>
<feature type="compositionally biased region" description="Basic and acidic residues" evidence="1">
    <location>
        <begin position="109"/>
        <end position="119"/>
    </location>
</feature>
<reference evidence="3 4" key="1">
    <citation type="submission" date="2020-08" db="EMBL/GenBank/DDBJ databases">
        <title>Genome public.</title>
        <authorList>
            <person name="Liu C."/>
            <person name="Sun Q."/>
        </authorList>
    </citation>
    <scope>NUCLEOTIDE SEQUENCE [LARGE SCALE GENOMIC DNA]</scope>
    <source>
        <strain evidence="3 4">NSJ-43</strain>
    </source>
</reference>
<keyword evidence="4" id="KW-1185">Reference proteome</keyword>
<evidence type="ECO:0000313" key="3">
    <source>
        <dbReference type="EMBL" id="MBC5681736.1"/>
    </source>
</evidence>
<evidence type="ECO:0000256" key="2">
    <source>
        <dbReference type="SAM" id="Phobius"/>
    </source>
</evidence>
<feature type="transmembrane region" description="Helical" evidence="2">
    <location>
        <begin position="54"/>
        <end position="75"/>
    </location>
</feature>
<evidence type="ECO:0000313" key="4">
    <source>
        <dbReference type="Proteomes" id="UP000628463"/>
    </source>
</evidence>
<keyword evidence="2" id="KW-0472">Membrane</keyword>
<protein>
    <submittedName>
        <fullName evidence="3">Uncharacterized protein</fullName>
    </submittedName>
</protein>
<name>A0ABR7G4R0_9FIRM</name>
<keyword evidence="2" id="KW-1133">Transmembrane helix</keyword>